<reference evidence="1" key="2">
    <citation type="journal article" date="2021" name="PeerJ">
        <title>Extensive microbial diversity within the chicken gut microbiome revealed by metagenomics and culture.</title>
        <authorList>
            <person name="Gilroy R."/>
            <person name="Ravi A."/>
            <person name="Getino M."/>
            <person name="Pursley I."/>
            <person name="Horton D.L."/>
            <person name="Alikhan N.F."/>
            <person name="Baker D."/>
            <person name="Gharbi K."/>
            <person name="Hall N."/>
            <person name="Watson M."/>
            <person name="Adriaenssens E.M."/>
            <person name="Foster-Nyarko E."/>
            <person name="Jarju S."/>
            <person name="Secka A."/>
            <person name="Antonio M."/>
            <person name="Oren A."/>
            <person name="Chaudhuri R.R."/>
            <person name="La Ragione R."/>
            <person name="Hildebrand F."/>
            <person name="Pallen M.J."/>
        </authorList>
    </citation>
    <scope>NUCLEOTIDE SEQUENCE</scope>
    <source>
        <strain evidence="1">F6-4510</strain>
    </source>
</reference>
<comment type="caution">
    <text evidence="1">The sequence shown here is derived from an EMBL/GenBank/DDBJ whole genome shotgun (WGS) entry which is preliminary data.</text>
</comment>
<dbReference type="EMBL" id="JADIMX010000044">
    <property type="protein sequence ID" value="MBO8434140.1"/>
    <property type="molecule type" value="Genomic_DNA"/>
</dbReference>
<name>A0A9D9DXU4_9FIRM</name>
<evidence type="ECO:0000313" key="1">
    <source>
        <dbReference type="EMBL" id="MBO8434140.1"/>
    </source>
</evidence>
<evidence type="ECO:0000313" key="2">
    <source>
        <dbReference type="Proteomes" id="UP000823611"/>
    </source>
</evidence>
<accession>A0A9D9DXU4</accession>
<dbReference type="Proteomes" id="UP000823611">
    <property type="component" value="Unassembled WGS sequence"/>
</dbReference>
<organism evidence="1 2">
    <name type="scientific">Candidatus Fimicola merdigallinarum</name>
    <dbReference type="NCBI Taxonomy" id="2840819"/>
    <lineage>
        <taxon>Bacteria</taxon>
        <taxon>Bacillati</taxon>
        <taxon>Bacillota</taxon>
        <taxon>Clostridia</taxon>
        <taxon>Lachnospirales</taxon>
        <taxon>Lachnospiraceae</taxon>
        <taxon>Lachnospiraceae incertae sedis</taxon>
        <taxon>Candidatus Fimicola</taxon>
    </lineage>
</organism>
<dbReference type="AlphaFoldDB" id="A0A9D9DXU4"/>
<gene>
    <name evidence="1" type="ORF">IAC55_02295</name>
</gene>
<sequence length="48" mass="5548">MRINICLDIEVTPKEILDFSSKHNDLDVDKVINRIVETIENISSSKDF</sequence>
<protein>
    <submittedName>
        <fullName evidence="1">Uncharacterized protein</fullName>
    </submittedName>
</protein>
<reference evidence="1" key="1">
    <citation type="submission" date="2020-10" db="EMBL/GenBank/DDBJ databases">
        <authorList>
            <person name="Gilroy R."/>
        </authorList>
    </citation>
    <scope>NUCLEOTIDE SEQUENCE</scope>
    <source>
        <strain evidence="1">F6-4510</strain>
    </source>
</reference>
<proteinExistence type="predicted"/>